<dbReference type="AlphaFoldDB" id="A0AAD7IV27"/>
<evidence type="ECO:0000256" key="9">
    <source>
        <dbReference type="PIRSR" id="PIRSR602401-1"/>
    </source>
</evidence>
<reference evidence="11" key="1">
    <citation type="submission" date="2023-03" db="EMBL/GenBank/DDBJ databases">
        <title>Massive genome expansion in bonnet fungi (Mycena s.s.) driven by repeated elements and novel gene families across ecological guilds.</title>
        <authorList>
            <consortium name="Lawrence Berkeley National Laboratory"/>
            <person name="Harder C.B."/>
            <person name="Miyauchi S."/>
            <person name="Viragh M."/>
            <person name="Kuo A."/>
            <person name="Thoen E."/>
            <person name="Andreopoulos B."/>
            <person name="Lu D."/>
            <person name="Skrede I."/>
            <person name="Drula E."/>
            <person name="Henrissat B."/>
            <person name="Morin E."/>
            <person name="Kohler A."/>
            <person name="Barry K."/>
            <person name="LaButti K."/>
            <person name="Morin E."/>
            <person name="Salamov A."/>
            <person name="Lipzen A."/>
            <person name="Mereny Z."/>
            <person name="Hegedus B."/>
            <person name="Baldrian P."/>
            <person name="Stursova M."/>
            <person name="Weitz H."/>
            <person name="Taylor A."/>
            <person name="Grigoriev I.V."/>
            <person name="Nagy L.G."/>
            <person name="Martin F."/>
            <person name="Kauserud H."/>
        </authorList>
    </citation>
    <scope>NUCLEOTIDE SEQUENCE</scope>
    <source>
        <strain evidence="11">CBHHK182m</strain>
    </source>
</reference>
<evidence type="ECO:0000256" key="5">
    <source>
        <dbReference type="ARBA" id="ARBA00022723"/>
    </source>
</evidence>
<dbReference type="InterPro" id="IPR001128">
    <property type="entry name" value="Cyt_P450"/>
</dbReference>
<comment type="pathway">
    <text evidence="2">Secondary metabolite biosynthesis.</text>
</comment>
<evidence type="ECO:0000313" key="12">
    <source>
        <dbReference type="Proteomes" id="UP001215598"/>
    </source>
</evidence>
<keyword evidence="12" id="KW-1185">Reference proteome</keyword>
<dbReference type="InterPro" id="IPR050364">
    <property type="entry name" value="Cytochrome_P450_fung"/>
</dbReference>
<dbReference type="PANTHER" id="PTHR46300:SF7">
    <property type="entry name" value="P450, PUTATIVE (EUROFUNG)-RELATED"/>
    <property type="match status" value="1"/>
</dbReference>
<dbReference type="InterPro" id="IPR017972">
    <property type="entry name" value="Cyt_P450_CS"/>
</dbReference>
<dbReference type="InterPro" id="IPR036396">
    <property type="entry name" value="Cyt_P450_sf"/>
</dbReference>
<dbReference type="Proteomes" id="UP001215598">
    <property type="component" value="Unassembled WGS sequence"/>
</dbReference>
<evidence type="ECO:0000256" key="3">
    <source>
        <dbReference type="ARBA" id="ARBA00010617"/>
    </source>
</evidence>
<dbReference type="PROSITE" id="PS00086">
    <property type="entry name" value="CYTOCHROME_P450"/>
    <property type="match status" value="1"/>
</dbReference>
<feature type="binding site" description="axial binding residue" evidence="9">
    <location>
        <position position="288"/>
    </location>
    <ligand>
        <name>heme</name>
        <dbReference type="ChEBI" id="CHEBI:30413"/>
    </ligand>
    <ligandPart>
        <name>Fe</name>
        <dbReference type="ChEBI" id="CHEBI:18248"/>
    </ligandPart>
</feature>
<evidence type="ECO:0000313" key="11">
    <source>
        <dbReference type="EMBL" id="KAJ7751121.1"/>
    </source>
</evidence>
<protein>
    <submittedName>
        <fullName evidence="11">Cytochrome P450</fullName>
    </submittedName>
</protein>
<dbReference type="PANTHER" id="PTHR46300">
    <property type="entry name" value="P450, PUTATIVE (EUROFUNG)-RELATED-RELATED"/>
    <property type="match status" value="1"/>
</dbReference>
<comment type="caution">
    <text evidence="11">The sequence shown here is derived from an EMBL/GenBank/DDBJ whole genome shotgun (WGS) entry which is preliminary data.</text>
</comment>
<gene>
    <name evidence="11" type="ORF">B0H16DRAFT_1841539</name>
</gene>
<sequence>MLGHFLATPDEFSTHIRRMSGELIINIAYGIDVLSGDDPYIALAEAGAQAGSDATIPGKFLVDSFAILKHVPDWFPSASFKRQAKEWRKTAHAAPNVPFAESKRLIELGVAPQSFTGACLQDLNENGPTYYDEYTIKGAAGTAYLAGSDTMVSALCSFILVMLANLAAQQRAQLEIDLVTSGGMRLTDFDDKEALPYTSAIVEEVFRWQPVAPIGVPHFLGVEDEYRGYRLPANSIVVGNIWAMLHNEIMDLYPEPYAFNPERFLLDGKPNPHVRDPQATFGFGRRVCPGRYVAASSVFISVASILATF</sequence>
<comment type="similarity">
    <text evidence="3 10">Belongs to the cytochrome P450 family.</text>
</comment>
<keyword evidence="4 9" id="KW-0349">Heme</keyword>
<keyword evidence="7 9" id="KW-0408">Iron</keyword>
<dbReference type="PRINTS" id="PR00463">
    <property type="entry name" value="EP450I"/>
</dbReference>
<dbReference type="EMBL" id="JARKIB010000063">
    <property type="protein sequence ID" value="KAJ7751121.1"/>
    <property type="molecule type" value="Genomic_DNA"/>
</dbReference>
<comment type="cofactor">
    <cofactor evidence="1 9">
        <name>heme</name>
        <dbReference type="ChEBI" id="CHEBI:30413"/>
    </cofactor>
</comment>
<dbReference type="GO" id="GO:0005506">
    <property type="term" value="F:iron ion binding"/>
    <property type="evidence" value="ECO:0007669"/>
    <property type="project" value="InterPro"/>
</dbReference>
<accession>A0AAD7IV27</accession>
<dbReference type="Pfam" id="PF00067">
    <property type="entry name" value="p450"/>
    <property type="match status" value="1"/>
</dbReference>
<dbReference type="GO" id="GO:0016705">
    <property type="term" value="F:oxidoreductase activity, acting on paired donors, with incorporation or reduction of molecular oxygen"/>
    <property type="evidence" value="ECO:0007669"/>
    <property type="project" value="InterPro"/>
</dbReference>
<feature type="non-terminal residue" evidence="11">
    <location>
        <position position="1"/>
    </location>
</feature>
<evidence type="ECO:0000256" key="8">
    <source>
        <dbReference type="ARBA" id="ARBA00023033"/>
    </source>
</evidence>
<evidence type="ECO:0000256" key="4">
    <source>
        <dbReference type="ARBA" id="ARBA00022617"/>
    </source>
</evidence>
<evidence type="ECO:0000256" key="2">
    <source>
        <dbReference type="ARBA" id="ARBA00005179"/>
    </source>
</evidence>
<keyword evidence="8 10" id="KW-0503">Monooxygenase</keyword>
<keyword evidence="5 9" id="KW-0479">Metal-binding</keyword>
<proteinExistence type="inferred from homology"/>
<evidence type="ECO:0000256" key="7">
    <source>
        <dbReference type="ARBA" id="ARBA00023004"/>
    </source>
</evidence>
<evidence type="ECO:0000256" key="1">
    <source>
        <dbReference type="ARBA" id="ARBA00001971"/>
    </source>
</evidence>
<evidence type="ECO:0000256" key="10">
    <source>
        <dbReference type="RuleBase" id="RU000461"/>
    </source>
</evidence>
<keyword evidence="6 10" id="KW-0560">Oxidoreductase</keyword>
<dbReference type="Gene3D" id="1.10.630.10">
    <property type="entry name" value="Cytochrome P450"/>
    <property type="match status" value="1"/>
</dbReference>
<dbReference type="GO" id="GO:0004497">
    <property type="term" value="F:monooxygenase activity"/>
    <property type="evidence" value="ECO:0007669"/>
    <property type="project" value="UniProtKB-KW"/>
</dbReference>
<dbReference type="SUPFAM" id="SSF48264">
    <property type="entry name" value="Cytochrome P450"/>
    <property type="match status" value="1"/>
</dbReference>
<evidence type="ECO:0000256" key="6">
    <source>
        <dbReference type="ARBA" id="ARBA00023002"/>
    </source>
</evidence>
<organism evidence="11 12">
    <name type="scientific">Mycena metata</name>
    <dbReference type="NCBI Taxonomy" id="1033252"/>
    <lineage>
        <taxon>Eukaryota</taxon>
        <taxon>Fungi</taxon>
        <taxon>Dikarya</taxon>
        <taxon>Basidiomycota</taxon>
        <taxon>Agaricomycotina</taxon>
        <taxon>Agaricomycetes</taxon>
        <taxon>Agaricomycetidae</taxon>
        <taxon>Agaricales</taxon>
        <taxon>Marasmiineae</taxon>
        <taxon>Mycenaceae</taxon>
        <taxon>Mycena</taxon>
    </lineage>
</organism>
<dbReference type="PRINTS" id="PR00385">
    <property type="entry name" value="P450"/>
</dbReference>
<dbReference type="GO" id="GO:0020037">
    <property type="term" value="F:heme binding"/>
    <property type="evidence" value="ECO:0007669"/>
    <property type="project" value="InterPro"/>
</dbReference>
<name>A0AAD7IV27_9AGAR</name>
<dbReference type="InterPro" id="IPR002401">
    <property type="entry name" value="Cyt_P450_E_grp-I"/>
</dbReference>